<keyword evidence="4" id="KW-1185">Reference proteome</keyword>
<organism evidence="3 4">
    <name type="scientific">Linum trigynum</name>
    <dbReference type="NCBI Taxonomy" id="586398"/>
    <lineage>
        <taxon>Eukaryota</taxon>
        <taxon>Viridiplantae</taxon>
        <taxon>Streptophyta</taxon>
        <taxon>Embryophyta</taxon>
        <taxon>Tracheophyta</taxon>
        <taxon>Spermatophyta</taxon>
        <taxon>Magnoliopsida</taxon>
        <taxon>eudicotyledons</taxon>
        <taxon>Gunneridae</taxon>
        <taxon>Pentapetalae</taxon>
        <taxon>rosids</taxon>
        <taxon>fabids</taxon>
        <taxon>Malpighiales</taxon>
        <taxon>Linaceae</taxon>
        <taxon>Linum</taxon>
    </lineage>
</organism>
<feature type="region of interest" description="Disordered" evidence="1">
    <location>
        <begin position="52"/>
        <end position="82"/>
    </location>
</feature>
<dbReference type="InterPro" id="IPR005162">
    <property type="entry name" value="Retrotrans_gag_dom"/>
</dbReference>
<gene>
    <name evidence="3" type="ORF">LTRI10_LOCUS36135</name>
</gene>
<feature type="compositionally biased region" description="Basic and acidic residues" evidence="1">
    <location>
        <begin position="63"/>
        <end position="82"/>
    </location>
</feature>
<evidence type="ECO:0000313" key="3">
    <source>
        <dbReference type="EMBL" id="CAL1395724.1"/>
    </source>
</evidence>
<reference evidence="3 4" key="1">
    <citation type="submission" date="2024-04" db="EMBL/GenBank/DDBJ databases">
        <authorList>
            <person name="Fracassetti M."/>
        </authorList>
    </citation>
    <scope>NUCLEOTIDE SEQUENCE [LARGE SCALE GENOMIC DNA]</scope>
</reference>
<dbReference type="EMBL" id="OZ034819">
    <property type="protein sequence ID" value="CAL1395724.1"/>
    <property type="molecule type" value="Genomic_DNA"/>
</dbReference>
<name>A0AAV2FCJ2_9ROSI</name>
<evidence type="ECO:0000259" key="2">
    <source>
        <dbReference type="Pfam" id="PF03732"/>
    </source>
</evidence>
<dbReference type="Proteomes" id="UP001497516">
    <property type="component" value="Chromosome 6"/>
</dbReference>
<evidence type="ECO:0000256" key="1">
    <source>
        <dbReference type="SAM" id="MobiDB-lite"/>
    </source>
</evidence>
<proteinExistence type="predicted"/>
<accession>A0AAV2FCJ2</accession>
<dbReference type="PANTHER" id="PTHR33223">
    <property type="entry name" value="CCHC-TYPE DOMAIN-CONTAINING PROTEIN"/>
    <property type="match status" value="1"/>
</dbReference>
<dbReference type="PANTHER" id="PTHR33223:SF6">
    <property type="entry name" value="CCHC-TYPE DOMAIN-CONTAINING PROTEIN"/>
    <property type="match status" value="1"/>
</dbReference>
<feature type="domain" description="Retrotransposon gag" evidence="2">
    <location>
        <begin position="114"/>
        <end position="202"/>
    </location>
</feature>
<evidence type="ECO:0000313" key="4">
    <source>
        <dbReference type="Proteomes" id="UP001497516"/>
    </source>
</evidence>
<protein>
    <recommendedName>
        <fullName evidence="2">Retrotransposon gag domain-containing protein</fullName>
    </recommendedName>
</protein>
<dbReference type="Pfam" id="PF03732">
    <property type="entry name" value="Retrotrans_gag"/>
    <property type="match status" value="1"/>
</dbReference>
<dbReference type="AlphaFoldDB" id="A0AAV2FCJ2"/>
<sequence>MEARLDQLEALLRHEMQFNETRRQEMQQESKENFATLNARFDQLFERRREEEEPRFQLINDNPRNRQPDGHHGNPRIKIDFPRFRGDEDPTTWVCRAEQFFEFYGTPEEEKVLLASIYLEGEAQLWLQVLKDGDQQLTWDDMKRGLHTRFGPTQFEDFFGELTKLRQTGSVRDYQSQFEKLLVRAGRMTQAQQVSCFMSGLKLEIRTDVQVCKPATLTTAIGLARLYEDRSRVVHQGMRFHNTPRGNLLIKRLNPAEVNERRAKGLCFNCNERFGSPSL</sequence>